<evidence type="ECO:0000313" key="3">
    <source>
        <dbReference type="Proteomes" id="UP000011932"/>
    </source>
</evidence>
<keyword evidence="1" id="KW-1133">Transmembrane helix</keyword>
<proteinExistence type="predicted"/>
<dbReference type="Proteomes" id="UP000011932">
    <property type="component" value="Chromosome"/>
</dbReference>
<accession>M4VZP6</accession>
<dbReference type="KEGG" id="man:A11S_1857"/>
<gene>
    <name evidence="2" type="ORF">A11S_1857</name>
</gene>
<organism evidence="2 3">
    <name type="scientific">Micavibrio aeruginosavorus EPB</name>
    <dbReference type="NCBI Taxonomy" id="349215"/>
    <lineage>
        <taxon>Bacteria</taxon>
        <taxon>Pseudomonadati</taxon>
        <taxon>Bdellovibrionota</taxon>
        <taxon>Bdellovibrionia</taxon>
        <taxon>Bdellovibrionales</taxon>
        <taxon>Pseudobdellovibrionaceae</taxon>
        <taxon>Micavibrio</taxon>
    </lineage>
</organism>
<keyword evidence="1" id="KW-0472">Membrane</keyword>
<feature type="transmembrane region" description="Helical" evidence="1">
    <location>
        <begin position="12"/>
        <end position="28"/>
    </location>
</feature>
<protein>
    <submittedName>
        <fullName evidence="2">Uncharacterized protein</fullName>
    </submittedName>
</protein>
<dbReference type="EMBL" id="CP003538">
    <property type="protein sequence ID" value="AGH98659.1"/>
    <property type="molecule type" value="Genomic_DNA"/>
</dbReference>
<dbReference type="HOGENOM" id="CLU_2260492_0_0_5"/>
<keyword evidence="1" id="KW-0812">Transmembrane</keyword>
<name>M4VZP6_9BACT</name>
<evidence type="ECO:0000256" key="1">
    <source>
        <dbReference type="SAM" id="Phobius"/>
    </source>
</evidence>
<sequence>MKQSKVTLGQTALFYATMLAIIWGAHLWNEDKREQDARDNANPDVIVDKYCERLTRDASAFHTQFTHRATGEAKGALFELTKDDCLKIMAEKKAAASSAPAPK</sequence>
<evidence type="ECO:0000313" key="2">
    <source>
        <dbReference type="EMBL" id="AGH98659.1"/>
    </source>
</evidence>
<dbReference type="AlphaFoldDB" id="M4VZP6"/>
<dbReference type="OrthoDB" id="9845801at2"/>
<dbReference type="RefSeq" id="WP_015468186.1">
    <property type="nucleotide sequence ID" value="NC_020812.1"/>
</dbReference>
<reference evidence="2 3" key="1">
    <citation type="journal article" date="2013" name="ISME J.">
        <title>By their genes ye shall know them: genomic signatures of predatory bacteria.</title>
        <authorList>
            <person name="Pasternak Z."/>
            <person name="Pietrokovski S."/>
            <person name="Rotem O."/>
            <person name="Gophna U."/>
            <person name="Lurie-Weinberger M.N."/>
            <person name="Jurkevitch E."/>
        </authorList>
    </citation>
    <scope>NUCLEOTIDE SEQUENCE [LARGE SCALE GENOMIC DNA]</scope>
    <source>
        <strain evidence="2">EPB</strain>
    </source>
</reference>